<comment type="caution">
    <text evidence="11">The sequence shown here is derived from an EMBL/GenBank/DDBJ whole genome shotgun (WGS) entry which is preliminary data.</text>
</comment>
<organism evidence="11 12">
    <name type="scientific">Papiliotrema laurentii</name>
    <name type="common">Cryptococcus laurentii</name>
    <dbReference type="NCBI Taxonomy" id="5418"/>
    <lineage>
        <taxon>Eukaryota</taxon>
        <taxon>Fungi</taxon>
        <taxon>Dikarya</taxon>
        <taxon>Basidiomycota</taxon>
        <taxon>Agaricomycotina</taxon>
        <taxon>Tremellomycetes</taxon>
        <taxon>Tremellales</taxon>
        <taxon>Rhynchogastremaceae</taxon>
        <taxon>Papiliotrema</taxon>
    </lineage>
</organism>
<sequence>MAFSDETKDRFNAAIGVAKTAVTIGWIPFVLWVGWRNSSPQPTLIKQVLIHPHPTLSLLPIGIRADPSAGSSLPWLRMGRLEDRVVNRQSTVSKPLNAVNSTRYSGVLYRFTDLLTTVWRGFTLCHR</sequence>
<evidence type="ECO:0000313" key="11">
    <source>
        <dbReference type="EMBL" id="KAK1924141.1"/>
    </source>
</evidence>
<evidence type="ECO:0000256" key="5">
    <source>
        <dbReference type="ARBA" id="ARBA00022787"/>
    </source>
</evidence>
<dbReference type="GO" id="GO:0005742">
    <property type="term" value="C:mitochondrial outer membrane translocase complex"/>
    <property type="evidence" value="ECO:0007669"/>
    <property type="project" value="InterPro"/>
</dbReference>
<keyword evidence="3" id="KW-0813">Transport</keyword>
<dbReference type="AlphaFoldDB" id="A0AAD9D2T5"/>
<keyword evidence="12" id="KW-1185">Reference proteome</keyword>
<feature type="transmembrane region" description="Helical" evidence="10">
    <location>
        <begin position="12"/>
        <end position="35"/>
    </location>
</feature>
<evidence type="ECO:0000256" key="7">
    <source>
        <dbReference type="ARBA" id="ARBA00022989"/>
    </source>
</evidence>
<keyword evidence="8" id="KW-0496">Mitochondrion</keyword>
<dbReference type="EMBL" id="JAODAN010000005">
    <property type="protein sequence ID" value="KAK1924141.1"/>
    <property type="molecule type" value="Genomic_DNA"/>
</dbReference>
<keyword evidence="5" id="KW-1000">Mitochondrion outer membrane</keyword>
<proteinExistence type="inferred from homology"/>
<comment type="similarity">
    <text evidence="2">Belongs to the Tom7 family.</text>
</comment>
<evidence type="ECO:0000256" key="3">
    <source>
        <dbReference type="ARBA" id="ARBA00022448"/>
    </source>
</evidence>
<evidence type="ECO:0000256" key="2">
    <source>
        <dbReference type="ARBA" id="ARBA00010917"/>
    </source>
</evidence>
<dbReference type="GO" id="GO:0030150">
    <property type="term" value="P:protein import into mitochondrial matrix"/>
    <property type="evidence" value="ECO:0007669"/>
    <property type="project" value="InterPro"/>
</dbReference>
<keyword evidence="7 10" id="KW-1133">Transmembrane helix</keyword>
<reference evidence="11" key="1">
    <citation type="submission" date="2023-02" db="EMBL/GenBank/DDBJ databases">
        <title>Identification and recombinant expression of a fungal hydrolase from Papiliotrema laurentii that hydrolyzes apple cutin and clears colloidal polyester polyurethane.</title>
        <authorList>
            <consortium name="DOE Joint Genome Institute"/>
            <person name="Roman V.A."/>
            <person name="Bojanowski C."/>
            <person name="Crable B.R."/>
            <person name="Wagner D.N."/>
            <person name="Hung C.S."/>
            <person name="Nadeau L.J."/>
            <person name="Schratz L."/>
            <person name="Haridas S."/>
            <person name="Pangilinan J."/>
            <person name="Lipzen A."/>
            <person name="Na H."/>
            <person name="Yan M."/>
            <person name="Ng V."/>
            <person name="Grigoriev I.V."/>
            <person name="Spatafora J.W."/>
            <person name="Barlow D."/>
            <person name="Biffinger J."/>
            <person name="Kelley-Loughnane N."/>
            <person name="Varaljay V.A."/>
            <person name="Crookes-Goodson W.J."/>
        </authorList>
    </citation>
    <scope>NUCLEOTIDE SEQUENCE</scope>
    <source>
        <strain evidence="11">5307AH</strain>
    </source>
</reference>
<keyword evidence="6" id="KW-0653">Protein transport</keyword>
<gene>
    <name evidence="11" type="ORF">DB88DRAFT_267838</name>
</gene>
<name>A0AAD9D2T5_PAPLA</name>
<protein>
    <submittedName>
        <fullName evidence="11">Uncharacterized protein</fullName>
    </submittedName>
</protein>
<dbReference type="InterPro" id="IPR012621">
    <property type="entry name" value="Tom7"/>
</dbReference>
<evidence type="ECO:0000256" key="6">
    <source>
        <dbReference type="ARBA" id="ARBA00022927"/>
    </source>
</evidence>
<evidence type="ECO:0000256" key="9">
    <source>
        <dbReference type="ARBA" id="ARBA00023136"/>
    </source>
</evidence>
<keyword evidence="9 10" id="KW-0472">Membrane</keyword>
<accession>A0AAD9D2T5</accession>
<evidence type="ECO:0000256" key="1">
    <source>
        <dbReference type="ARBA" id="ARBA00004572"/>
    </source>
</evidence>
<evidence type="ECO:0000256" key="10">
    <source>
        <dbReference type="SAM" id="Phobius"/>
    </source>
</evidence>
<evidence type="ECO:0000256" key="4">
    <source>
        <dbReference type="ARBA" id="ARBA00022692"/>
    </source>
</evidence>
<comment type="subcellular location">
    <subcellularLocation>
        <location evidence="1">Mitochondrion outer membrane</location>
        <topology evidence="1">Single-pass membrane protein</topology>
    </subcellularLocation>
</comment>
<dbReference type="Pfam" id="PF08038">
    <property type="entry name" value="Tom7"/>
    <property type="match status" value="1"/>
</dbReference>
<evidence type="ECO:0000313" key="12">
    <source>
        <dbReference type="Proteomes" id="UP001182556"/>
    </source>
</evidence>
<evidence type="ECO:0000256" key="8">
    <source>
        <dbReference type="ARBA" id="ARBA00023128"/>
    </source>
</evidence>
<keyword evidence="4 10" id="KW-0812">Transmembrane</keyword>
<dbReference type="Proteomes" id="UP001182556">
    <property type="component" value="Unassembled WGS sequence"/>
</dbReference>